<evidence type="ECO:0000256" key="8">
    <source>
        <dbReference type="SAM" id="Phobius"/>
    </source>
</evidence>
<gene>
    <name evidence="11" type="ORF">SYYSPA8_26470</name>
</gene>
<keyword evidence="2 8" id="KW-0812">Transmembrane</keyword>
<dbReference type="Pfam" id="PF00005">
    <property type="entry name" value="ABC_tran"/>
    <property type="match status" value="1"/>
</dbReference>
<dbReference type="CDD" id="cd03228">
    <property type="entry name" value="ABCC_MRP_Like"/>
    <property type="match status" value="1"/>
</dbReference>
<evidence type="ECO:0000259" key="9">
    <source>
        <dbReference type="PROSITE" id="PS50893"/>
    </source>
</evidence>
<dbReference type="InterPro" id="IPR036640">
    <property type="entry name" value="ABC1_TM_sf"/>
</dbReference>
<reference evidence="11 12" key="1">
    <citation type="submission" date="2022-10" db="EMBL/GenBank/DDBJ databases">
        <title>Draft genome sequence of Streptomyces sp. YSPA8.</title>
        <authorList>
            <person name="Moriuchi R."/>
            <person name="Dohra H."/>
            <person name="Yamamura H."/>
            <person name="Kodani S."/>
        </authorList>
    </citation>
    <scope>NUCLEOTIDE SEQUENCE [LARGE SCALE GENOMIC DNA]</scope>
    <source>
        <strain evidence="11 12">YSPA8</strain>
    </source>
</reference>
<keyword evidence="12" id="KW-1185">Reference proteome</keyword>
<dbReference type="Gene3D" id="3.40.50.300">
    <property type="entry name" value="P-loop containing nucleotide triphosphate hydrolases"/>
    <property type="match status" value="1"/>
</dbReference>
<protein>
    <recommendedName>
        <fullName evidence="13">ABC transporter ATP-binding protein</fullName>
    </recommendedName>
</protein>
<feature type="transmembrane region" description="Helical" evidence="8">
    <location>
        <begin position="28"/>
        <end position="50"/>
    </location>
</feature>
<comment type="caution">
    <text evidence="11">The sequence shown here is derived from an EMBL/GenBank/DDBJ whole genome shotgun (WGS) entry which is preliminary data.</text>
</comment>
<feature type="compositionally biased region" description="Low complexity" evidence="7">
    <location>
        <begin position="613"/>
        <end position="633"/>
    </location>
</feature>
<feature type="compositionally biased region" description="Gly residues" evidence="7">
    <location>
        <begin position="655"/>
        <end position="664"/>
    </location>
</feature>
<feature type="transmembrane region" description="Helical" evidence="8">
    <location>
        <begin position="249"/>
        <end position="270"/>
    </location>
</feature>
<dbReference type="InterPro" id="IPR011527">
    <property type="entry name" value="ABC1_TM_dom"/>
</dbReference>
<feature type="transmembrane region" description="Helical" evidence="8">
    <location>
        <begin position="62"/>
        <end position="88"/>
    </location>
</feature>
<keyword evidence="5 8" id="KW-1133">Transmembrane helix</keyword>
<feature type="domain" description="ABC transporter" evidence="9">
    <location>
        <begin position="339"/>
        <end position="570"/>
    </location>
</feature>
<evidence type="ECO:0000256" key="4">
    <source>
        <dbReference type="ARBA" id="ARBA00022840"/>
    </source>
</evidence>
<dbReference type="Pfam" id="PF00664">
    <property type="entry name" value="ABC_membrane"/>
    <property type="match status" value="1"/>
</dbReference>
<accession>A0ABQ5P621</accession>
<evidence type="ECO:0000256" key="3">
    <source>
        <dbReference type="ARBA" id="ARBA00022741"/>
    </source>
</evidence>
<keyword evidence="6 8" id="KW-0472">Membrane</keyword>
<dbReference type="Gene3D" id="1.20.1560.10">
    <property type="entry name" value="ABC transporter type 1, transmembrane domain"/>
    <property type="match status" value="1"/>
</dbReference>
<feature type="compositionally biased region" description="Gly residues" evidence="7">
    <location>
        <begin position="733"/>
        <end position="745"/>
    </location>
</feature>
<organism evidence="11 12">
    <name type="scientific">Streptomyces yaizuensis</name>
    <dbReference type="NCBI Taxonomy" id="2989713"/>
    <lineage>
        <taxon>Bacteria</taxon>
        <taxon>Bacillati</taxon>
        <taxon>Actinomycetota</taxon>
        <taxon>Actinomycetes</taxon>
        <taxon>Kitasatosporales</taxon>
        <taxon>Streptomycetaceae</taxon>
        <taxon>Streptomyces</taxon>
    </lineage>
</organism>
<dbReference type="SUPFAM" id="SSF90123">
    <property type="entry name" value="ABC transporter transmembrane region"/>
    <property type="match status" value="1"/>
</dbReference>
<sequence>MTWSRPAAQSSRPPAASVRTPGAGRARLLVLALCATGGTLAALALPAVLGSTVDDLVARGDIVWTGLLWCTALTAAEVAFDAVVAVVGGTTTAQLTARLRTAAVDRVVRCDPRHGENVTAGDLTTRVTANAAESATVPVAAATAVPAVLLPVGGAVGLLLIDPWPALALLVAAPVLVVLLRTLVSDTARASADYQGEQAEIAGRLTEVLDGAATVRAAHTATREHARITAPLAALTAHGHDTWRAQGRAAAGAAALLPLLTAVVLAVAGIRTAAGALSIGDLLAVTQYAVLALGFGPLTGTLSTIARGRAATRRLEPMLALEPVPHRSLTLPAGGSGTLELRGVDVVRDGKRLLHGVDLTVPGGTCAAVVGRSGSGKSLLAAVAGRLTDPDAGSVTLDGVPLDGVDPVRLRDHVAYAFARPALLGTTVADAVGYGMDRPSGERIEAAVRDAGADAFVALLPHGARTALDRAPLSGGEYQRLGLARAFARPARLLILDDATSSLDTVTERQVQRALAHRAGTVTRLLVAHRVSTAAAADRVVWLDGGTVRAVAPHAVLWRDPAYRAVFLADPTDPDPDPDRDPGPGPDDPGPGSPDTPGPRPAANTAPPCGEWATTPTTPAAPAARAVPPQALAGFPGAESGVTGEGARRPRTAAGGSGVRGGAGLRWSRSAGSSGAAAVAVGGAVLGGHGVAAGAGVSADGRGVAEPVAGVPSAHGGEGVGERGEWCGDTGVLPGGGVGGAGGVADQGAQQDDEDGRDDQQGERGPGIDEQKSHSAADGQQDGGDGGRGRDRDRRRLGRVGGQPRGEVAGGDTPAVATAVPHGGSGKPPAPSTGLGGRAVARYADAGRHAEDRPGMFPGPSPACGEGEPSTGPRRALRDRQGQGYGSEPPRAEARRGPVPPGDPFGDTTSRGGPGGPGSPESRARRDADSRWPAPPGDPDEWWTGECA</sequence>
<feature type="region of interest" description="Disordered" evidence="7">
    <location>
        <begin position="1"/>
        <end position="20"/>
    </location>
</feature>
<evidence type="ECO:0000256" key="5">
    <source>
        <dbReference type="ARBA" id="ARBA00022989"/>
    </source>
</evidence>
<dbReference type="PROSITE" id="PS50929">
    <property type="entry name" value="ABC_TM1F"/>
    <property type="match status" value="1"/>
</dbReference>
<evidence type="ECO:0000256" key="6">
    <source>
        <dbReference type="ARBA" id="ARBA00023136"/>
    </source>
</evidence>
<feature type="domain" description="ABC transmembrane type-1" evidence="10">
    <location>
        <begin position="29"/>
        <end position="294"/>
    </location>
</feature>
<dbReference type="InterPro" id="IPR027417">
    <property type="entry name" value="P-loop_NTPase"/>
</dbReference>
<evidence type="ECO:0000256" key="2">
    <source>
        <dbReference type="ARBA" id="ARBA00022692"/>
    </source>
</evidence>
<feature type="transmembrane region" description="Helical" evidence="8">
    <location>
        <begin position="139"/>
        <end position="161"/>
    </location>
</feature>
<dbReference type="InterPro" id="IPR003593">
    <property type="entry name" value="AAA+_ATPase"/>
</dbReference>
<dbReference type="PANTHER" id="PTHR43394:SF1">
    <property type="entry name" value="ATP-BINDING CASSETTE SUB-FAMILY B MEMBER 10, MITOCHONDRIAL"/>
    <property type="match status" value="1"/>
</dbReference>
<dbReference type="InterPro" id="IPR003439">
    <property type="entry name" value="ABC_transporter-like_ATP-bd"/>
</dbReference>
<feature type="compositionally biased region" description="Pro residues" evidence="7">
    <location>
        <begin position="583"/>
        <end position="600"/>
    </location>
</feature>
<dbReference type="Proteomes" id="UP001291653">
    <property type="component" value="Unassembled WGS sequence"/>
</dbReference>
<dbReference type="InterPro" id="IPR039421">
    <property type="entry name" value="Type_1_exporter"/>
</dbReference>
<name>A0ABQ5P621_9ACTN</name>
<dbReference type="EMBL" id="BSBI01000012">
    <property type="protein sequence ID" value="GLF97913.1"/>
    <property type="molecule type" value="Genomic_DNA"/>
</dbReference>
<feature type="compositionally biased region" description="Basic and acidic residues" evidence="7">
    <location>
        <begin position="845"/>
        <end position="854"/>
    </location>
</feature>
<dbReference type="PANTHER" id="PTHR43394">
    <property type="entry name" value="ATP-DEPENDENT PERMEASE MDL1, MITOCHONDRIAL"/>
    <property type="match status" value="1"/>
</dbReference>
<feature type="compositionally biased region" description="Basic and acidic residues" evidence="7">
    <location>
        <begin position="758"/>
        <end position="775"/>
    </location>
</feature>
<feature type="transmembrane region" description="Helical" evidence="8">
    <location>
        <begin position="167"/>
        <end position="184"/>
    </location>
</feature>
<evidence type="ECO:0000256" key="1">
    <source>
        <dbReference type="ARBA" id="ARBA00004651"/>
    </source>
</evidence>
<evidence type="ECO:0000259" key="10">
    <source>
        <dbReference type="PROSITE" id="PS50929"/>
    </source>
</evidence>
<comment type="subcellular location">
    <subcellularLocation>
        <location evidence="1">Cell membrane</location>
        <topology evidence="1">Multi-pass membrane protein</topology>
    </subcellularLocation>
</comment>
<evidence type="ECO:0008006" key="13">
    <source>
        <dbReference type="Google" id="ProtNLM"/>
    </source>
</evidence>
<feature type="compositionally biased region" description="Acidic residues" evidence="7">
    <location>
        <begin position="938"/>
        <end position="948"/>
    </location>
</feature>
<proteinExistence type="predicted"/>
<evidence type="ECO:0000256" key="7">
    <source>
        <dbReference type="SAM" id="MobiDB-lite"/>
    </source>
</evidence>
<dbReference type="SMART" id="SM00382">
    <property type="entry name" value="AAA"/>
    <property type="match status" value="1"/>
</dbReference>
<dbReference type="SUPFAM" id="SSF52540">
    <property type="entry name" value="P-loop containing nucleoside triphosphate hydrolases"/>
    <property type="match status" value="1"/>
</dbReference>
<keyword evidence="3" id="KW-0547">Nucleotide-binding</keyword>
<keyword evidence="4" id="KW-0067">ATP-binding</keyword>
<evidence type="ECO:0000313" key="12">
    <source>
        <dbReference type="Proteomes" id="UP001291653"/>
    </source>
</evidence>
<dbReference type="PROSITE" id="PS50893">
    <property type="entry name" value="ABC_TRANSPORTER_2"/>
    <property type="match status" value="1"/>
</dbReference>
<feature type="region of interest" description="Disordered" evidence="7">
    <location>
        <begin position="568"/>
        <end position="669"/>
    </location>
</feature>
<evidence type="ECO:0000313" key="11">
    <source>
        <dbReference type="EMBL" id="GLF97913.1"/>
    </source>
</evidence>
<feature type="compositionally biased region" description="Basic and acidic residues" evidence="7">
    <location>
        <begin position="785"/>
        <end position="794"/>
    </location>
</feature>
<dbReference type="RefSeq" id="WP_323449895.1">
    <property type="nucleotide sequence ID" value="NZ_BSBI01000012.1"/>
</dbReference>
<feature type="region of interest" description="Disordered" evidence="7">
    <location>
        <begin position="708"/>
        <end position="948"/>
    </location>
</feature>